<keyword evidence="5 7" id="KW-0694">RNA-binding</keyword>
<evidence type="ECO:0000256" key="6">
    <source>
        <dbReference type="PROSITE-ProRule" id="PRU00552"/>
    </source>
</evidence>
<dbReference type="HOGENOM" id="CLU_342095_0_0_1"/>
<evidence type="ECO:0000256" key="1">
    <source>
        <dbReference type="ARBA" id="ARBA00022741"/>
    </source>
</evidence>
<evidence type="ECO:0000256" key="3">
    <source>
        <dbReference type="ARBA" id="ARBA00022806"/>
    </source>
</evidence>
<dbReference type="InterPro" id="IPR011545">
    <property type="entry name" value="DEAD/DEAH_box_helicase_dom"/>
</dbReference>
<feature type="domain" description="DEAD-box RNA helicase Q" evidence="11">
    <location>
        <begin position="94"/>
        <end position="122"/>
    </location>
</feature>
<dbReference type="InterPro" id="IPR001650">
    <property type="entry name" value="Helicase_C-like"/>
</dbReference>
<comment type="domain">
    <text evidence="7">The Q motif is unique to and characteristic of the DEAD box family of RNA helicases and controls ATP binding and hydrolysis.</text>
</comment>
<dbReference type="VEuPathDB" id="AmoebaDB:DDB_G0292108"/>
<dbReference type="eggNOG" id="KOG0349">
    <property type="taxonomic scope" value="Eukaryota"/>
</dbReference>
<keyword evidence="13" id="KW-1185">Reference proteome</keyword>
<dbReference type="STRING" id="44689.Q54DN9"/>
<dbReference type="PaxDb" id="44689-DDB0184228"/>
<dbReference type="PANTHER" id="PTHR24031">
    <property type="entry name" value="RNA HELICASE"/>
    <property type="match status" value="1"/>
</dbReference>
<dbReference type="InParanoid" id="Q54DN9"/>
<evidence type="ECO:0000256" key="8">
    <source>
        <dbReference type="SAM" id="MobiDB-lite"/>
    </source>
</evidence>
<dbReference type="EMBL" id="AAFI02000187">
    <property type="protein sequence ID" value="EAL61410.1"/>
    <property type="molecule type" value="Genomic_DNA"/>
</dbReference>
<dbReference type="RefSeq" id="XP_629833.1">
    <property type="nucleotide sequence ID" value="XM_629831.1"/>
</dbReference>
<dbReference type="GO" id="GO:0016787">
    <property type="term" value="F:hydrolase activity"/>
    <property type="evidence" value="ECO:0007669"/>
    <property type="project" value="UniProtKB-KW"/>
</dbReference>
<dbReference type="SUPFAM" id="SSF52540">
    <property type="entry name" value="P-loop containing nucleoside triphosphate hydrolases"/>
    <property type="match status" value="2"/>
</dbReference>
<feature type="domain" description="Helicase C-terminal" evidence="10">
    <location>
        <begin position="447"/>
        <end position="620"/>
    </location>
</feature>
<dbReference type="CDD" id="cd18787">
    <property type="entry name" value="SF2_C_DEAD"/>
    <property type="match status" value="1"/>
</dbReference>
<keyword evidence="4 7" id="KW-0067">ATP-binding</keyword>
<feature type="domain" description="Helicase ATP-binding" evidence="9">
    <location>
        <begin position="125"/>
        <end position="436"/>
    </location>
</feature>
<evidence type="ECO:0000256" key="7">
    <source>
        <dbReference type="RuleBase" id="RU365068"/>
    </source>
</evidence>
<dbReference type="Pfam" id="PF00271">
    <property type="entry name" value="Helicase_C"/>
    <property type="match status" value="1"/>
</dbReference>
<keyword evidence="1 7" id="KW-0547">Nucleotide-binding</keyword>
<dbReference type="GO" id="GO:0003724">
    <property type="term" value="F:RNA helicase activity"/>
    <property type="evidence" value="ECO:0007669"/>
    <property type="project" value="UniProtKB-EC"/>
</dbReference>
<dbReference type="CDD" id="cd00268">
    <property type="entry name" value="DEADc"/>
    <property type="match status" value="1"/>
</dbReference>
<dbReference type="InterPro" id="IPR014001">
    <property type="entry name" value="Helicase_ATP-bd"/>
</dbReference>
<evidence type="ECO:0000256" key="4">
    <source>
        <dbReference type="ARBA" id="ARBA00022840"/>
    </source>
</evidence>
<reference evidence="12 13" key="1">
    <citation type="journal article" date="2005" name="Nature">
        <title>The genome of the social amoeba Dictyostelium discoideum.</title>
        <authorList>
            <consortium name="The Dictyostelium discoideum Sequencing Consortium"/>
            <person name="Eichinger L."/>
            <person name="Pachebat J.A."/>
            <person name="Glockner G."/>
            <person name="Rajandream M.A."/>
            <person name="Sucgang R."/>
            <person name="Berriman M."/>
            <person name="Song J."/>
            <person name="Olsen R."/>
            <person name="Szafranski K."/>
            <person name="Xu Q."/>
            <person name="Tunggal B."/>
            <person name="Kummerfeld S."/>
            <person name="Madera M."/>
            <person name="Konfortov B.A."/>
            <person name="Rivero F."/>
            <person name="Bankier A.T."/>
            <person name="Lehmann R."/>
            <person name="Hamlin N."/>
            <person name="Davies R."/>
            <person name="Gaudet P."/>
            <person name="Fey P."/>
            <person name="Pilcher K."/>
            <person name="Chen G."/>
            <person name="Saunders D."/>
            <person name="Sodergren E."/>
            <person name="Davis P."/>
            <person name="Kerhornou A."/>
            <person name="Nie X."/>
            <person name="Hall N."/>
            <person name="Anjard C."/>
            <person name="Hemphill L."/>
            <person name="Bason N."/>
            <person name="Farbrother P."/>
            <person name="Desany B."/>
            <person name="Just E."/>
            <person name="Morio T."/>
            <person name="Rost R."/>
            <person name="Churcher C."/>
            <person name="Cooper J."/>
            <person name="Haydock S."/>
            <person name="van Driessche N."/>
            <person name="Cronin A."/>
            <person name="Goodhead I."/>
            <person name="Muzny D."/>
            <person name="Mourier T."/>
            <person name="Pain A."/>
            <person name="Lu M."/>
            <person name="Harper D."/>
            <person name="Lindsay R."/>
            <person name="Hauser H."/>
            <person name="James K."/>
            <person name="Quiles M."/>
            <person name="Madan Babu M."/>
            <person name="Saito T."/>
            <person name="Buchrieser C."/>
            <person name="Wardroper A."/>
            <person name="Felder M."/>
            <person name="Thangavelu M."/>
            <person name="Johnson D."/>
            <person name="Knights A."/>
            <person name="Loulseged H."/>
            <person name="Mungall K."/>
            <person name="Oliver K."/>
            <person name="Price C."/>
            <person name="Quail M.A."/>
            <person name="Urushihara H."/>
            <person name="Hernandez J."/>
            <person name="Rabbinowitsch E."/>
            <person name="Steffen D."/>
            <person name="Sanders M."/>
            <person name="Ma J."/>
            <person name="Kohara Y."/>
            <person name="Sharp S."/>
            <person name="Simmonds M."/>
            <person name="Spiegler S."/>
            <person name="Tivey A."/>
            <person name="Sugano S."/>
            <person name="White B."/>
            <person name="Walker D."/>
            <person name="Woodward J."/>
            <person name="Winckler T."/>
            <person name="Tanaka Y."/>
            <person name="Shaulsky G."/>
            <person name="Schleicher M."/>
            <person name="Weinstock G."/>
            <person name="Rosenthal A."/>
            <person name="Cox E.C."/>
            <person name="Chisholm R.L."/>
            <person name="Gibbs R."/>
            <person name="Loomis W.F."/>
            <person name="Platzer M."/>
            <person name="Kay R.R."/>
            <person name="Williams J."/>
            <person name="Dear P.H."/>
            <person name="Noegel A.A."/>
            <person name="Barrell B."/>
            <person name="Kuspa A."/>
        </authorList>
    </citation>
    <scope>NUCLEOTIDE SEQUENCE [LARGE SCALE GENOMIC DNA]</scope>
    <source>
        <strain evidence="12 13">AX4</strain>
    </source>
</reference>
<dbReference type="InterPro" id="IPR044742">
    <property type="entry name" value="DEAD/DEAH_RhlB"/>
</dbReference>
<dbReference type="PROSITE" id="PS51194">
    <property type="entry name" value="HELICASE_CTER"/>
    <property type="match status" value="1"/>
</dbReference>
<dbReference type="PROSITE" id="PS51195">
    <property type="entry name" value="Q_MOTIF"/>
    <property type="match status" value="1"/>
</dbReference>
<dbReference type="InterPro" id="IPR027417">
    <property type="entry name" value="P-loop_NTPase"/>
</dbReference>
<dbReference type="Pfam" id="PF00270">
    <property type="entry name" value="DEAD"/>
    <property type="match status" value="1"/>
</dbReference>
<evidence type="ECO:0000259" key="9">
    <source>
        <dbReference type="PROSITE" id="PS51192"/>
    </source>
</evidence>
<evidence type="ECO:0000259" key="11">
    <source>
        <dbReference type="PROSITE" id="PS51195"/>
    </source>
</evidence>
<evidence type="ECO:0000256" key="5">
    <source>
        <dbReference type="ARBA" id="ARBA00022884"/>
    </source>
</evidence>
<dbReference type="GO" id="GO:0005634">
    <property type="term" value="C:nucleus"/>
    <property type="evidence" value="ECO:0000318"/>
    <property type="project" value="GO_Central"/>
</dbReference>
<accession>Q54DN9</accession>
<dbReference type="GO" id="GO:0005524">
    <property type="term" value="F:ATP binding"/>
    <property type="evidence" value="ECO:0007669"/>
    <property type="project" value="UniProtKB-UniRule"/>
</dbReference>
<name>Q54DN9_DICDI</name>
<dbReference type="dictyBase" id="DDB_G0292108"/>
<gene>
    <name evidence="12" type="ORF">DDB_G0292108</name>
</gene>
<dbReference type="Gene3D" id="3.40.50.300">
    <property type="entry name" value="P-loop containing nucleotide triphosphate hydrolases"/>
    <property type="match status" value="3"/>
</dbReference>
<sequence length="829" mass="96165">MNILNLINRSKRLNIQNFSKVTTTNLILRNSINNSIIFPPSNNDNSILSLNYSTSTTRTKRKDNPVDNNNKRIGTIKRPIFKTYSERHEPKLKNDFKEFGLSNELIESIKENNWEKPTDVQKQVIPLIFKGRNTVFSSVTGSGKTGAYLLPFIQILTTFKRNKLNYLKKQKQDKENGQIENEFDENYELFNEEDYGDKPFEKKIVKNNKFKKEKFEKLEEAEYKEEEEEEFEEEEEDDDENEDEFKEFDEYYKNKQSELGNKELVEKLERIRKLKIKKPFNEIDPIGLILLPSKELVTQVSNEINQLIKNIRIEESTIEGGGKIRVLSLMGGVNEPKQVKTLKSGVDIIIGTPGRIYQLLNQEQLSLQQVRMTVIDEFDKLFNLGFFPDIRDIFQYLPQIRSRTKPFSMQTVLTSATLTHRMDSLITRFAPNHLIANLNEEMSAPSSVKQYFYYVNYRQKNHLLIYFLRRNGKTSLKQKKTLVFARTQQRVENTKKMLQSTFKDVNAFSIHADMSLAQRNEVLTQFKESPIGGTNVLICTDVLTRGVHIEGLDAVVNLDVPHVSEDYLHRIGRVGRNGENGFSLTFVSPDRLIFKVGERTVGLDEGHLIQAIEKSTGVVGRFSKIPGPWRGLGEGKHQTGQGSLIVPRNQPNQQQRIKQRDDEIYEDLLEDGDEDFETIEKFKDISNEFPKTAPPKFFNREEVYQNKIEKRAVAELLVKKKILETYKGPPTKDGLPRVKFNPNVKSRESKISKIVVDRKGEIHDLPHLTDFKEGQYHQVLDDFDRKRALKRGVGLPEKKTRVFLPSKIETKRSFKNIKNDPIRFGKRND</sequence>
<evidence type="ECO:0000259" key="10">
    <source>
        <dbReference type="PROSITE" id="PS51194"/>
    </source>
</evidence>
<evidence type="ECO:0000256" key="2">
    <source>
        <dbReference type="ARBA" id="ARBA00022801"/>
    </source>
</evidence>
<dbReference type="AlphaFoldDB" id="Q54DN9"/>
<dbReference type="eggNOG" id="KOG0331">
    <property type="taxonomic scope" value="Eukaryota"/>
</dbReference>
<evidence type="ECO:0000313" key="13">
    <source>
        <dbReference type="Proteomes" id="UP000002195"/>
    </source>
</evidence>
<dbReference type="OMA" id="IHADMSL"/>
<dbReference type="SMR" id="Q54DN9"/>
<feature type="region of interest" description="Disordered" evidence="8">
    <location>
        <begin position="221"/>
        <end position="244"/>
    </location>
</feature>
<evidence type="ECO:0000313" key="12">
    <source>
        <dbReference type="EMBL" id="EAL61410.1"/>
    </source>
</evidence>
<comment type="caution">
    <text evidence="12">The sequence shown here is derived from an EMBL/GenBank/DDBJ whole genome shotgun (WGS) entry which is preliminary data.</text>
</comment>
<comment type="similarity">
    <text evidence="7">Belongs to the DEAD box helicase family.</text>
</comment>
<dbReference type="PhylomeDB" id="Q54DN9"/>
<dbReference type="SMART" id="SM00490">
    <property type="entry name" value="HELICc"/>
    <property type="match status" value="1"/>
</dbReference>
<feature type="compositionally biased region" description="Acidic residues" evidence="8">
    <location>
        <begin position="222"/>
        <end position="244"/>
    </location>
</feature>
<organism evidence="12 13">
    <name type="scientific">Dictyostelium discoideum</name>
    <name type="common">Social amoeba</name>
    <dbReference type="NCBI Taxonomy" id="44689"/>
    <lineage>
        <taxon>Eukaryota</taxon>
        <taxon>Amoebozoa</taxon>
        <taxon>Evosea</taxon>
        <taxon>Eumycetozoa</taxon>
        <taxon>Dictyostelia</taxon>
        <taxon>Dictyosteliales</taxon>
        <taxon>Dictyosteliaceae</taxon>
        <taxon>Dictyostelium</taxon>
    </lineage>
</organism>
<dbReference type="GeneID" id="8628514"/>
<protein>
    <recommendedName>
        <fullName evidence="7">ATP-dependent RNA helicase</fullName>
        <ecNumber evidence="7">3.6.4.13</ecNumber>
    </recommendedName>
</protein>
<dbReference type="GO" id="GO:0003723">
    <property type="term" value="F:RNA binding"/>
    <property type="evidence" value="ECO:0007669"/>
    <property type="project" value="UniProtKB-UniRule"/>
</dbReference>
<comment type="function">
    <text evidence="7">RNA helicase.</text>
</comment>
<dbReference type="EC" id="3.6.4.13" evidence="7"/>
<comment type="catalytic activity">
    <reaction evidence="7">
        <text>ATP + H2O = ADP + phosphate + H(+)</text>
        <dbReference type="Rhea" id="RHEA:13065"/>
        <dbReference type="ChEBI" id="CHEBI:15377"/>
        <dbReference type="ChEBI" id="CHEBI:15378"/>
        <dbReference type="ChEBI" id="CHEBI:30616"/>
        <dbReference type="ChEBI" id="CHEBI:43474"/>
        <dbReference type="ChEBI" id="CHEBI:456216"/>
        <dbReference type="EC" id="3.6.4.13"/>
    </reaction>
</comment>
<keyword evidence="3 7" id="KW-0347">Helicase</keyword>
<dbReference type="KEGG" id="ddi:DDB_G0292108"/>
<proteinExistence type="inferred from homology"/>
<feature type="short sequence motif" description="Q motif" evidence="6">
    <location>
        <begin position="94"/>
        <end position="122"/>
    </location>
</feature>
<dbReference type="Proteomes" id="UP000002195">
    <property type="component" value="Unassembled WGS sequence"/>
</dbReference>
<dbReference type="SMART" id="SM00487">
    <property type="entry name" value="DEXDc"/>
    <property type="match status" value="1"/>
</dbReference>
<keyword evidence="2 7" id="KW-0378">Hydrolase</keyword>
<dbReference type="PROSITE" id="PS51192">
    <property type="entry name" value="HELICASE_ATP_BIND_1"/>
    <property type="match status" value="1"/>
</dbReference>
<dbReference type="FunCoup" id="Q54DN9">
    <property type="interactions" value="124"/>
</dbReference>
<dbReference type="InterPro" id="IPR014014">
    <property type="entry name" value="RNA_helicase_DEAD_Q_motif"/>
</dbReference>